<sequence>MVKHCRPYQRYLEDYMAEIPRSTKYRWKIKEKAELQNNIQDHMSQPIASHREVRDGNSRSSSTPRLLDPSFQQNARHDDNINTDGHMSNSSTNGEEEVNNSSSEDEFNNENSPTTTLMDMGVQENENKIT</sequence>
<feature type="region of interest" description="Disordered" evidence="1">
    <location>
        <begin position="37"/>
        <end position="130"/>
    </location>
</feature>
<protein>
    <submittedName>
        <fullName evidence="2">Uncharacterized protein</fullName>
    </submittedName>
</protein>
<evidence type="ECO:0000256" key="1">
    <source>
        <dbReference type="SAM" id="MobiDB-lite"/>
    </source>
</evidence>
<gene>
    <name evidence="2" type="ORF">ILYODFUR_010089</name>
</gene>
<evidence type="ECO:0000313" key="2">
    <source>
        <dbReference type="EMBL" id="MEQ2243754.1"/>
    </source>
</evidence>
<keyword evidence="3" id="KW-1185">Reference proteome</keyword>
<proteinExistence type="predicted"/>
<evidence type="ECO:0000313" key="3">
    <source>
        <dbReference type="Proteomes" id="UP001482620"/>
    </source>
</evidence>
<dbReference type="Proteomes" id="UP001482620">
    <property type="component" value="Unassembled WGS sequence"/>
</dbReference>
<feature type="compositionally biased region" description="Acidic residues" evidence="1">
    <location>
        <begin position="94"/>
        <end position="108"/>
    </location>
</feature>
<feature type="compositionally biased region" description="Polar residues" evidence="1">
    <location>
        <begin position="37"/>
        <end position="47"/>
    </location>
</feature>
<accession>A0ABV0UET9</accession>
<reference evidence="2 3" key="1">
    <citation type="submission" date="2021-06" db="EMBL/GenBank/DDBJ databases">
        <authorList>
            <person name="Palmer J.M."/>
        </authorList>
    </citation>
    <scope>NUCLEOTIDE SEQUENCE [LARGE SCALE GENOMIC DNA]</scope>
    <source>
        <strain evidence="3">if_2019</strain>
        <tissue evidence="2">Muscle</tissue>
    </source>
</reference>
<comment type="caution">
    <text evidence="2">The sequence shown here is derived from an EMBL/GenBank/DDBJ whole genome shotgun (WGS) entry which is preliminary data.</text>
</comment>
<organism evidence="2 3">
    <name type="scientific">Ilyodon furcidens</name>
    <name type="common">goldbreast splitfin</name>
    <dbReference type="NCBI Taxonomy" id="33524"/>
    <lineage>
        <taxon>Eukaryota</taxon>
        <taxon>Metazoa</taxon>
        <taxon>Chordata</taxon>
        <taxon>Craniata</taxon>
        <taxon>Vertebrata</taxon>
        <taxon>Euteleostomi</taxon>
        <taxon>Actinopterygii</taxon>
        <taxon>Neopterygii</taxon>
        <taxon>Teleostei</taxon>
        <taxon>Neoteleostei</taxon>
        <taxon>Acanthomorphata</taxon>
        <taxon>Ovalentaria</taxon>
        <taxon>Atherinomorphae</taxon>
        <taxon>Cyprinodontiformes</taxon>
        <taxon>Goodeidae</taxon>
        <taxon>Ilyodon</taxon>
    </lineage>
</organism>
<feature type="compositionally biased region" description="Polar residues" evidence="1">
    <location>
        <begin position="58"/>
        <end position="74"/>
    </location>
</feature>
<name>A0ABV0UET9_9TELE</name>
<dbReference type="EMBL" id="JAHRIQ010070235">
    <property type="protein sequence ID" value="MEQ2243754.1"/>
    <property type="molecule type" value="Genomic_DNA"/>
</dbReference>